<dbReference type="AlphaFoldDB" id="A0A8S9MP10"/>
<reference evidence="1" key="1">
    <citation type="submission" date="2019-12" db="EMBL/GenBank/DDBJ databases">
        <title>Genome sequencing and annotation of Brassica cretica.</title>
        <authorList>
            <person name="Studholme D.J."/>
            <person name="Sarris P.F."/>
        </authorList>
    </citation>
    <scope>NUCLEOTIDE SEQUENCE</scope>
    <source>
        <strain evidence="1">PFS-001/15</strain>
        <tissue evidence="1">Leaf</tissue>
    </source>
</reference>
<dbReference type="EMBL" id="QGKW02000007">
    <property type="protein sequence ID" value="KAF2618833.1"/>
    <property type="molecule type" value="Genomic_DNA"/>
</dbReference>
<protein>
    <submittedName>
        <fullName evidence="1">Uncharacterized protein</fullName>
    </submittedName>
</protein>
<name>A0A8S9MP10_BRACR</name>
<comment type="caution">
    <text evidence="1">The sequence shown here is derived from an EMBL/GenBank/DDBJ whole genome shotgun (WGS) entry which is preliminary data.</text>
</comment>
<organism evidence="1 2">
    <name type="scientific">Brassica cretica</name>
    <name type="common">Mustard</name>
    <dbReference type="NCBI Taxonomy" id="69181"/>
    <lineage>
        <taxon>Eukaryota</taxon>
        <taxon>Viridiplantae</taxon>
        <taxon>Streptophyta</taxon>
        <taxon>Embryophyta</taxon>
        <taxon>Tracheophyta</taxon>
        <taxon>Spermatophyta</taxon>
        <taxon>Magnoliopsida</taxon>
        <taxon>eudicotyledons</taxon>
        <taxon>Gunneridae</taxon>
        <taxon>Pentapetalae</taxon>
        <taxon>rosids</taxon>
        <taxon>malvids</taxon>
        <taxon>Brassicales</taxon>
        <taxon>Brassicaceae</taxon>
        <taxon>Brassiceae</taxon>
        <taxon>Brassica</taxon>
    </lineage>
</organism>
<evidence type="ECO:0000313" key="1">
    <source>
        <dbReference type="EMBL" id="KAF2618833.1"/>
    </source>
</evidence>
<gene>
    <name evidence="1" type="ORF">F2Q68_00041209</name>
</gene>
<proteinExistence type="predicted"/>
<dbReference type="Proteomes" id="UP000712281">
    <property type="component" value="Unassembled WGS sequence"/>
</dbReference>
<accession>A0A8S9MP10</accession>
<sequence length="81" mass="9311">MVGLKLHHARVIDVSLVFKYETIPQMPCLNALCRSMMVDEPNHCHQKAVCAMRLMLQVVDNRAYTSIPDPVVFDTKSQRLR</sequence>
<evidence type="ECO:0000313" key="2">
    <source>
        <dbReference type="Proteomes" id="UP000712281"/>
    </source>
</evidence>